<evidence type="ECO:0000313" key="3">
    <source>
        <dbReference type="EMBL" id="MDH1181980.1"/>
    </source>
</evidence>
<protein>
    <submittedName>
        <fullName evidence="3">TRAP transporter substrate-binding protein</fullName>
    </submittedName>
</protein>
<keyword evidence="1 2" id="KW-0732">Signal</keyword>
<dbReference type="Pfam" id="PF03480">
    <property type="entry name" value="DctP"/>
    <property type="match status" value="1"/>
</dbReference>
<dbReference type="NCBIfam" id="NF037995">
    <property type="entry name" value="TRAP_S1"/>
    <property type="match status" value="1"/>
</dbReference>
<dbReference type="CDD" id="cd13665">
    <property type="entry name" value="PBP2_TRAP_Dctp3_4"/>
    <property type="match status" value="1"/>
</dbReference>
<reference evidence="3 4" key="1">
    <citation type="submission" date="2022-09" db="EMBL/GenBank/DDBJ databases">
        <title>Intensive care unit water sources are persistently colonized with multi-drug resistant bacteria and are the site of extensive horizontal gene transfer of antibiotic resistance genes.</title>
        <authorList>
            <person name="Diorio-Toth L."/>
        </authorList>
    </citation>
    <scope>NUCLEOTIDE SEQUENCE [LARGE SCALE GENOMIC DNA]</scope>
    <source>
        <strain evidence="3 4">GD03967</strain>
    </source>
</reference>
<dbReference type="RefSeq" id="WP_244387038.1">
    <property type="nucleotide sequence ID" value="NZ_JAOBZK010000085.1"/>
</dbReference>
<dbReference type="PANTHER" id="PTHR33376">
    <property type="match status" value="1"/>
</dbReference>
<feature type="chain" id="PRO_5044746043" evidence="2">
    <location>
        <begin position="28"/>
        <end position="344"/>
    </location>
</feature>
<dbReference type="AlphaFoldDB" id="A0ABD4Z325"/>
<evidence type="ECO:0000256" key="1">
    <source>
        <dbReference type="ARBA" id="ARBA00022729"/>
    </source>
</evidence>
<proteinExistence type="predicted"/>
<sequence>MNLTLASIFKAVLQISLLALTAGTAIAQDVVTLKVHHFLPPSSTAHAKFIVPWCDKIAKESNNRMKCQIYPAMQLGGTPAQLFDQAKDGVADIIWTVPGYQAGRFTVSEAFELPFIVTSTEKGSRALWHYATKNAMQEFKGVKPILFHLHDGNLLHTARKQIKSLEDFRGAKVRAATRQSTKMLTALGATPVPMPLPQTPESLAKGVIDGALIPWEVSPALKLEEIAQFHTELDPSSGQISNSVFIFAMNPAKYNSLPPDLKKVIDANSGPEASAWVGRVFAESGLPGRKIAADRKNIFYTVPAAEVQRWQAASEGVVAEWVKDVTAKGYDGKKLLEEAKALMK</sequence>
<evidence type="ECO:0000256" key="2">
    <source>
        <dbReference type="SAM" id="SignalP"/>
    </source>
</evidence>
<accession>A0ABD4Z325</accession>
<comment type="caution">
    <text evidence="3">The sequence shown here is derived from an EMBL/GenBank/DDBJ whole genome shotgun (WGS) entry which is preliminary data.</text>
</comment>
<dbReference type="PANTHER" id="PTHR33376:SF15">
    <property type="entry name" value="BLL6794 PROTEIN"/>
    <property type="match status" value="1"/>
</dbReference>
<organism evidence="3 4">
    <name type="scientific">Achromobacter mucicolens</name>
    <dbReference type="NCBI Taxonomy" id="1389922"/>
    <lineage>
        <taxon>Bacteria</taxon>
        <taxon>Pseudomonadati</taxon>
        <taxon>Pseudomonadota</taxon>
        <taxon>Betaproteobacteria</taxon>
        <taxon>Burkholderiales</taxon>
        <taxon>Alcaligenaceae</taxon>
        <taxon>Achromobacter</taxon>
    </lineage>
</organism>
<evidence type="ECO:0000313" key="4">
    <source>
        <dbReference type="Proteomes" id="UP001158644"/>
    </source>
</evidence>
<dbReference type="SUPFAM" id="SSF53850">
    <property type="entry name" value="Periplasmic binding protein-like II"/>
    <property type="match status" value="1"/>
</dbReference>
<feature type="signal peptide" evidence="2">
    <location>
        <begin position="1"/>
        <end position="27"/>
    </location>
</feature>
<name>A0ABD4Z325_9BURK</name>
<dbReference type="EMBL" id="JAOBZK010000085">
    <property type="protein sequence ID" value="MDH1181980.1"/>
    <property type="molecule type" value="Genomic_DNA"/>
</dbReference>
<dbReference type="InterPro" id="IPR018389">
    <property type="entry name" value="DctP_fam"/>
</dbReference>
<dbReference type="InterPro" id="IPR038404">
    <property type="entry name" value="TRAP_DctP_sf"/>
</dbReference>
<gene>
    <name evidence="3" type="ORF">N5C72_28215</name>
</gene>
<dbReference type="Proteomes" id="UP001158644">
    <property type="component" value="Unassembled WGS sequence"/>
</dbReference>
<dbReference type="Gene3D" id="3.40.190.170">
    <property type="entry name" value="Bacterial extracellular solute-binding protein, family 7"/>
    <property type="match status" value="1"/>
</dbReference>